<keyword evidence="1" id="KW-0812">Transmembrane</keyword>
<gene>
    <name evidence="2" type="ORF">AMURIS_04616</name>
</gene>
<dbReference type="Proteomes" id="UP000236311">
    <property type="component" value="Unassembled WGS sequence"/>
</dbReference>
<dbReference type="InterPro" id="IPR025469">
    <property type="entry name" value="DUF4320"/>
</dbReference>
<evidence type="ECO:0000313" key="3">
    <source>
        <dbReference type="Proteomes" id="UP000236311"/>
    </source>
</evidence>
<keyword evidence="3" id="KW-1185">Reference proteome</keyword>
<dbReference type="Pfam" id="PF14208">
    <property type="entry name" value="DUF4320"/>
    <property type="match status" value="1"/>
</dbReference>
<name>A0A2K4ZN18_9FIRM</name>
<dbReference type="EMBL" id="OFSM01000033">
    <property type="protein sequence ID" value="SOY31867.1"/>
    <property type="molecule type" value="Genomic_DNA"/>
</dbReference>
<sequence length="136" mass="15189">MLRNKFCRIMKGRRAEGYVDVAVLVLSLMLVLALSLRVLPVFIAKQQLDTFATELMREAEISGRIGTETDRRAAALREKTGIDPQIAWSDSGQIQLNQEVTVTLTLQKDIGLFGNFGSFPVTLRAQATGKSEVYWK</sequence>
<protein>
    <recommendedName>
        <fullName evidence="4">DUF4320 family protein</fullName>
    </recommendedName>
</protein>
<evidence type="ECO:0000313" key="2">
    <source>
        <dbReference type="EMBL" id="SOY31867.1"/>
    </source>
</evidence>
<accession>A0A2K4ZN18</accession>
<keyword evidence="1" id="KW-1133">Transmembrane helix</keyword>
<keyword evidence="1" id="KW-0472">Membrane</keyword>
<reference evidence="2 3" key="1">
    <citation type="submission" date="2018-01" db="EMBL/GenBank/DDBJ databases">
        <authorList>
            <person name="Gaut B.S."/>
            <person name="Morton B.R."/>
            <person name="Clegg M.T."/>
            <person name="Duvall M.R."/>
        </authorList>
    </citation>
    <scope>NUCLEOTIDE SEQUENCE [LARGE SCALE GENOMIC DNA]</scope>
    <source>
        <strain evidence="2">GP69</strain>
    </source>
</reference>
<dbReference type="AlphaFoldDB" id="A0A2K4ZN18"/>
<organism evidence="2 3">
    <name type="scientific">Acetatifactor muris</name>
    <dbReference type="NCBI Taxonomy" id="879566"/>
    <lineage>
        <taxon>Bacteria</taxon>
        <taxon>Bacillati</taxon>
        <taxon>Bacillota</taxon>
        <taxon>Clostridia</taxon>
        <taxon>Lachnospirales</taxon>
        <taxon>Lachnospiraceae</taxon>
        <taxon>Acetatifactor</taxon>
    </lineage>
</organism>
<proteinExistence type="predicted"/>
<evidence type="ECO:0000256" key="1">
    <source>
        <dbReference type="SAM" id="Phobius"/>
    </source>
</evidence>
<feature type="transmembrane region" description="Helical" evidence="1">
    <location>
        <begin position="21"/>
        <end position="43"/>
    </location>
</feature>
<evidence type="ECO:0008006" key="4">
    <source>
        <dbReference type="Google" id="ProtNLM"/>
    </source>
</evidence>